<accession>A0A4R6FKA5</accession>
<dbReference type="Proteomes" id="UP000295493">
    <property type="component" value="Unassembled WGS sequence"/>
</dbReference>
<evidence type="ECO:0000313" key="1">
    <source>
        <dbReference type="EMBL" id="TDN81747.1"/>
    </source>
</evidence>
<organism evidence="1 2">
    <name type="scientific">Stakelama pacifica</name>
    <dbReference type="NCBI Taxonomy" id="517720"/>
    <lineage>
        <taxon>Bacteria</taxon>
        <taxon>Pseudomonadati</taxon>
        <taxon>Pseudomonadota</taxon>
        <taxon>Alphaproteobacteria</taxon>
        <taxon>Sphingomonadales</taxon>
        <taxon>Sphingomonadaceae</taxon>
        <taxon>Stakelama</taxon>
    </lineage>
</organism>
<sequence length="102" mass="11487">MGCPFDVGDVVVCVDAKGRFDPWTGERVDTMLAEGRHYRVSGLLPPVDGEYGVQVAGLSPKRTAFWEAAYAHWRFRKIDDEQYPEALSRIRSLGKTKEREAA</sequence>
<dbReference type="OrthoDB" id="417034at2"/>
<gene>
    <name evidence="1" type="ORF">EV664_107149</name>
</gene>
<comment type="caution">
    <text evidence="1">The sequence shown here is derived from an EMBL/GenBank/DDBJ whole genome shotgun (WGS) entry which is preliminary data.</text>
</comment>
<keyword evidence="2" id="KW-1185">Reference proteome</keyword>
<name>A0A4R6FKA5_9SPHN</name>
<reference evidence="1 2" key="1">
    <citation type="submission" date="2019-03" db="EMBL/GenBank/DDBJ databases">
        <title>Genomic Encyclopedia of Type Strains, Phase IV (KMG-IV): sequencing the most valuable type-strain genomes for metagenomic binning, comparative biology and taxonomic classification.</title>
        <authorList>
            <person name="Goeker M."/>
        </authorList>
    </citation>
    <scope>NUCLEOTIDE SEQUENCE [LARGE SCALE GENOMIC DNA]</scope>
    <source>
        <strain evidence="1 2">DSM 25059</strain>
    </source>
</reference>
<dbReference type="EMBL" id="SNWD01000007">
    <property type="protein sequence ID" value="TDN81747.1"/>
    <property type="molecule type" value="Genomic_DNA"/>
</dbReference>
<protein>
    <submittedName>
        <fullName evidence="1">Uncharacterized protein</fullName>
    </submittedName>
</protein>
<evidence type="ECO:0000313" key="2">
    <source>
        <dbReference type="Proteomes" id="UP000295493"/>
    </source>
</evidence>
<dbReference type="AlphaFoldDB" id="A0A4R6FKA5"/>
<dbReference type="RefSeq" id="WP_133495869.1">
    <property type="nucleotide sequence ID" value="NZ_BMLU01000007.1"/>
</dbReference>
<proteinExistence type="predicted"/>